<dbReference type="InterPro" id="IPR035996">
    <property type="entry name" value="4pyrrol_Methylase_sf"/>
</dbReference>
<dbReference type="GO" id="GO:0030788">
    <property type="term" value="F:precorrin-2 C20-methyltransferase activity"/>
    <property type="evidence" value="ECO:0007669"/>
    <property type="project" value="InterPro"/>
</dbReference>
<dbReference type="SUPFAM" id="SSF53790">
    <property type="entry name" value="Tetrapyrrole methylase"/>
    <property type="match status" value="1"/>
</dbReference>
<evidence type="ECO:0000259" key="6">
    <source>
        <dbReference type="Pfam" id="PF00590"/>
    </source>
</evidence>
<dbReference type="Proteomes" id="UP000028134">
    <property type="component" value="Unassembled WGS sequence"/>
</dbReference>
<dbReference type="Gene3D" id="3.30.950.10">
    <property type="entry name" value="Methyltransferase, Cobalt-precorrin-4 Transmethylase, Domain 2"/>
    <property type="match status" value="1"/>
</dbReference>
<dbReference type="InterPro" id="IPR014777">
    <property type="entry name" value="4pyrrole_Mease_sub1"/>
</dbReference>
<dbReference type="PANTHER" id="PTHR43467">
    <property type="entry name" value="COBALT-PRECORRIN-2 C(20)-METHYLTRANSFERASE"/>
    <property type="match status" value="1"/>
</dbReference>
<dbReference type="GO" id="GO:0009236">
    <property type="term" value="P:cobalamin biosynthetic process"/>
    <property type="evidence" value="ECO:0007669"/>
    <property type="project" value="UniProtKB-KW"/>
</dbReference>
<dbReference type="AlphaFoldDB" id="A0A078RCQ6"/>
<dbReference type="InterPro" id="IPR000878">
    <property type="entry name" value="4pyrrol_Mease"/>
</dbReference>
<dbReference type="InterPro" id="IPR012382">
    <property type="entry name" value="CobI/CbiL"/>
</dbReference>
<accession>A0A078RCQ6</accession>
<reference evidence="7 8" key="1">
    <citation type="submission" date="2014-04" db="EMBL/GenBank/DDBJ databases">
        <authorList>
            <person name="Sears C."/>
            <person name="Carroll K."/>
            <person name="Sack B.R."/>
            <person name="Qadri F."/>
            <person name="Myers L.L."/>
            <person name="Chung G.-T."/>
            <person name="Escheverria P."/>
            <person name="Fraser C.M."/>
            <person name="Sadzewicz L."/>
            <person name="Shefchek K.A."/>
            <person name="Tallon L."/>
            <person name="Das S.P."/>
            <person name="Daugherty S."/>
            <person name="Mongodin E.F."/>
        </authorList>
    </citation>
    <scope>NUCLEOTIDE SEQUENCE [LARGE SCALE GENOMIC DNA]</scope>
    <source>
        <strain evidence="8">3775 SL(B) 10 (iv)</strain>
    </source>
</reference>
<keyword evidence="5" id="KW-0949">S-adenosyl-L-methionine</keyword>
<dbReference type="CDD" id="cd11645">
    <property type="entry name" value="Precorrin_2_C20_MT"/>
    <property type="match status" value="1"/>
</dbReference>
<dbReference type="PATRIC" id="fig|1339350.3.peg.440"/>
<evidence type="ECO:0000256" key="2">
    <source>
        <dbReference type="ARBA" id="ARBA00022573"/>
    </source>
</evidence>
<evidence type="ECO:0000313" key="8">
    <source>
        <dbReference type="Proteomes" id="UP000028134"/>
    </source>
</evidence>
<keyword evidence="4" id="KW-0808">Transferase</keyword>
<dbReference type="Gene3D" id="3.40.1010.10">
    <property type="entry name" value="Cobalt-precorrin-4 Transmethylase, Domain 1"/>
    <property type="match status" value="1"/>
</dbReference>
<comment type="caution">
    <text evidence="7">The sequence shown here is derived from an EMBL/GenBank/DDBJ whole genome shotgun (WGS) entry which is preliminary data.</text>
</comment>
<dbReference type="EMBL" id="JNHI01000002">
    <property type="protein sequence ID" value="KDS33299.1"/>
    <property type="molecule type" value="Genomic_DNA"/>
</dbReference>
<feature type="domain" description="Tetrapyrrole methylase" evidence="6">
    <location>
        <begin position="22"/>
        <end position="164"/>
    </location>
</feature>
<gene>
    <name evidence="7" type="ORF">M097_0460</name>
</gene>
<comment type="pathway">
    <text evidence="1">Cofactor biosynthesis; adenosylcobalamin biosynthesis.</text>
</comment>
<organism evidence="7 8">
    <name type="scientific">Phocaeicola vulgatus str. 3775 SL</name>
    <name type="common">B</name>
    <name type="synonym">iv</name>
    <dbReference type="NCBI Taxonomy" id="1339350"/>
    <lineage>
        <taxon>Bacteria</taxon>
        <taxon>Pseudomonadati</taxon>
        <taxon>Bacteroidota</taxon>
        <taxon>Bacteroidia</taxon>
        <taxon>Bacteroidales</taxon>
        <taxon>Bacteroidaceae</taxon>
        <taxon>Phocaeicola</taxon>
    </lineage>
</organism>
<sequence length="198" mass="22613">MSRAATLLHKLGIKGDIHLFSLPMSKDRTKAIKVYRQLFEEMRLEQKAGKRLAVAVEGDAGIYASVHYVLDLLEENGIPVEQLPGIPSFIAAEAAAKLHLISQKERLVIIPGNITSDELDMYLSHHHVPVIMKLSQCADIVQDYMESHPQYSYHYFENISTAEEYHSSHQAELKRRVFPYFSLMIIFNEQTRKDDSAK</sequence>
<dbReference type="Pfam" id="PF00590">
    <property type="entry name" value="TP_methylase"/>
    <property type="match status" value="1"/>
</dbReference>
<protein>
    <submittedName>
        <fullName evidence="7">Tetrapyrrole (Corrin/Porphyrin) Methylases family protein</fullName>
    </submittedName>
</protein>
<dbReference type="GO" id="GO:0032259">
    <property type="term" value="P:methylation"/>
    <property type="evidence" value="ECO:0007669"/>
    <property type="project" value="UniProtKB-KW"/>
</dbReference>
<dbReference type="PANTHER" id="PTHR43467:SF2">
    <property type="entry name" value="COBALT-PRECORRIN-2 C(20)-METHYLTRANSFERASE"/>
    <property type="match status" value="1"/>
</dbReference>
<keyword evidence="2" id="KW-0169">Cobalamin biosynthesis</keyword>
<evidence type="ECO:0000256" key="1">
    <source>
        <dbReference type="ARBA" id="ARBA00004953"/>
    </source>
</evidence>
<name>A0A078RCQ6_PHOVU</name>
<dbReference type="InterPro" id="IPR014776">
    <property type="entry name" value="4pyrrole_Mease_sub2"/>
</dbReference>
<evidence type="ECO:0000256" key="4">
    <source>
        <dbReference type="ARBA" id="ARBA00022679"/>
    </source>
</evidence>
<evidence type="ECO:0000313" key="7">
    <source>
        <dbReference type="EMBL" id="KDS33299.1"/>
    </source>
</evidence>
<keyword evidence="3 7" id="KW-0489">Methyltransferase</keyword>
<proteinExistence type="predicted"/>
<evidence type="ECO:0000256" key="5">
    <source>
        <dbReference type="ARBA" id="ARBA00022691"/>
    </source>
</evidence>
<evidence type="ECO:0000256" key="3">
    <source>
        <dbReference type="ARBA" id="ARBA00022603"/>
    </source>
</evidence>